<comment type="caution">
    <text evidence="1">The sequence shown here is derived from an EMBL/GenBank/DDBJ whole genome shotgun (WGS) entry which is preliminary data.</text>
</comment>
<name>A0A9W8XG72_9PLEO</name>
<dbReference type="Proteomes" id="UP001140513">
    <property type="component" value="Unassembled WGS sequence"/>
</dbReference>
<reference evidence="1" key="1">
    <citation type="submission" date="2022-10" db="EMBL/GenBank/DDBJ databases">
        <title>Tapping the CABI collections for fungal endophytes: first genome assemblies for Collariella, Neodidymelliopsis, Ascochyta clinopodiicola, Didymella pomorum, Didymosphaeria variabile, Neocosmospora piperis and Neocucurbitaria cava.</title>
        <authorList>
            <person name="Hill R."/>
        </authorList>
    </citation>
    <scope>NUCLEOTIDE SEQUENCE</scope>
    <source>
        <strain evidence="1">IMI 356815</strain>
    </source>
</reference>
<dbReference type="Pfam" id="PF14388">
    <property type="entry name" value="DUF4419"/>
    <property type="match status" value="1"/>
</dbReference>
<gene>
    <name evidence="1" type="ORF">N0V89_008128</name>
</gene>
<sequence length="514" mass="58396">MPVTTRVAPVEVMPAPSLSTFNSTSLFQHVCPSLWKEGETSVIDSSFPTVISVQPTRHFGIESANGFVGTVMDAYRMHNHVVLRPEDVWFSILTQFNFYVNAHAEQLREHFVDHAGKRELFLEQNVMDFPAFLNEMTDLLHENIKDPNLRDWIMPDFTTTTETDKVTASIIMMGTLQKYFVFSGGITCGIPSVTLLGEETDWQIILDRLDFLLTFGEDHMELAMWQSALKGIVGHMVHTFKAPDSPEVVRFWQRAVHSFSDDYFGTKRISGWVLALCFWDTDGSLLSGRNSEYYWESMVDQSSSGWWLEKDAFPSLEWNEVPSALVSVPIHFDNEGDTFVAKAVAGSVGYTVRDSEQVFLSTRQRGKRSSGLSGSTLFANPCETSIQKQSFFVMLARKLLCIKSSAQTAFTKEKRKTIDSPIPACEEIVYEDPWPRTVRTPQLSDLSELNGPWAYEQGGKSDTLQPVTGWWVIRTSEQYGRDPDVPDVQFDRYAEDYDKDLAMNGRPLRERTEL</sequence>
<protein>
    <submittedName>
        <fullName evidence="1">Uncharacterized protein</fullName>
    </submittedName>
</protein>
<dbReference type="PANTHER" id="PTHR31252:SF11">
    <property type="entry name" value="DUF4419 DOMAIN-CONTAINING PROTEIN"/>
    <property type="match status" value="1"/>
</dbReference>
<keyword evidence="2" id="KW-1185">Reference proteome</keyword>
<evidence type="ECO:0000313" key="2">
    <source>
        <dbReference type="Proteomes" id="UP001140513"/>
    </source>
</evidence>
<dbReference type="PANTHER" id="PTHR31252">
    <property type="entry name" value="DUF4419 DOMAIN-CONTAINING PROTEIN"/>
    <property type="match status" value="1"/>
</dbReference>
<dbReference type="RefSeq" id="XP_056068442.1">
    <property type="nucleotide sequence ID" value="XM_056216886.1"/>
</dbReference>
<evidence type="ECO:0000313" key="1">
    <source>
        <dbReference type="EMBL" id="KAJ4349512.1"/>
    </source>
</evidence>
<organism evidence="1 2">
    <name type="scientific">Didymosphaeria variabile</name>
    <dbReference type="NCBI Taxonomy" id="1932322"/>
    <lineage>
        <taxon>Eukaryota</taxon>
        <taxon>Fungi</taxon>
        <taxon>Dikarya</taxon>
        <taxon>Ascomycota</taxon>
        <taxon>Pezizomycotina</taxon>
        <taxon>Dothideomycetes</taxon>
        <taxon>Pleosporomycetidae</taxon>
        <taxon>Pleosporales</taxon>
        <taxon>Massarineae</taxon>
        <taxon>Didymosphaeriaceae</taxon>
        <taxon>Didymosphaeria</taxon>
    </lineage>
</organism>
<dbReference type="InterPro" id="IPR025533">
    <property type="entry name" value="DUF4419"/>
</dbReference>
<dbReference type="EMBL" id="JAPEUX010000006">
    <property type="protein sequence ID" value="KAJ4349512.1"/>
    <property type="molecule type" value="Genomic_DNA"/>
</dbReference>
<accession>A0A9W8XG72</accession>
<dbReference type="AlphaFoldDB" id="A0A9W8XG72"/>
<proteinExistence type="predicted"/>
<dbReference type="GeneID" id="80911658"/>
<dbReference type="OrthoDB" id="9978173at2759"/>